<name>A0A0A9TCV4_ARUDO</name>
<evidence type="ECO:0000313" key="1">
    <source>
        <dbReference type="EMBL" id="JAD39993.1"/>
    </source>
</evidence>
<protein>
    <submittedName>
        <fullName evidence="1">Uncharacterized protein</fullName>
    </submittedName>
</protein>
<organism evidence="1">
    <name type="scientific">Arundo donax</name>
    <name type="common">Giant reed</name>
    <name type="synonym">Donax arundinaceus</name>
    <dbReference type="NCBI Taxonomy" id="35708"/>
    <lineage>
        <taxon>Eukaryota</taxon>
        <taxon>Viridiplantae</taxon>
        <taxon>Streptophyta</taxon>
        <taxon>Embryophyta</taxon>
        <taxon>Tracheophyta</taxon>
        <taxon>Spermatophyta</taxon>
        <taxon>Magnoliopsida</taxon>
        <taxon>Liliopsida</taxon>
        <taxon>Poales</taxon>
        <taxon>Poaceae</taxon>
        <taxon>PACMAD clade</taxon>
        <taxon>Arundinoideae</taxon>
        <taxon>Arundineae</taxon>
        <taxon>Arundo</taxon>
    </lineage>
</organism>
<sequence length="108" mass="12212">MACPENWATGHTDAAVDFHVHSNIGRTAQPRHWFCGECMVSVHLLLIGPTGANCTTESVAIVRMRHQHCYFLLEFSRDMTSTVLLHKFSTVTSFWILSSKPHIGFIRL</sequence>
<accession>A0A0A9TCV4</accession>
<dbReference type="AlphaFoldDB" id="A0A0A9TCV4"/>
<proteinExistence type="predicted"/>
<dbReference type="EMBL" id="GBRH01257902">
    <property type="protein sequence ID" value="JAD39993.1"/>
    <property type="molecule type" value="Transcribed_RNA"/>
</dbReference>
<reference evidence="1" key="1">
    <citation type="submission" date="2014-09" db="EMBL/GenBank/DDBJ databases">
        <authorList>
            <person name="Magalhaes I.L.F."/>
            <person name="Oliveira U."/>
            <person name="Santos F.R."/>
            <person name="Vidigal T.H.D.A."/>
            <person name="Brescovit A.D."/>
            <person name="Santos A.J."/>
        </authorList>
    </citation>
    <scope>NUCLEOTIDE SEQUENCE</scope>
    <source>
        <tissue evidence="1">Shoot tissue taken approximately 20 cm above the soil surface</tissue>
    </source>
</reference>
<reference evidence="1" key="2">
    <citation type="journal article" date="2015" name="Data Brief">
        <title>Shoot transcriptome of the giant reed, Arundo donax.</title>
        <authorList>
            <person name="Barrero R.A."/>
            <person name="Guerrero F.D."/>
            <person name="Moolhuijzen P."/>
            <person name="Goolsby J.A."/>
            <person name="Tidwell J."/>
            <person name="Bellgard S.E."/>
            <person name="Bellgard M.I."/>
        </authorList>
    </citation>
    <scope>NUCLEOTIDE SEQUENCE</scope>
    <source>
        <tissue evidence="1">Shoot tissue taken approximately 20 cm above the soil surface</tissue>
    </source>
</reference>